<name>A0ACC3AKK6_9EURO</name>
<accession>A0ACC3AKK6</accession>
<comment type="caution">
    <text evidence="1">The sequence shown here is derived from an EMBL/GenBank/DDBJ whole genome shotgun (WGS) entry which is preliminary data.</text>
</comment>
<organism evidence="1 2">
    <name type="scientific">Neophaeococcomyces mojaviensis</name>
    <dbReference type="NCBI Taxonomy" id="3383035"/>
    <lineage>
        <taxon>Eukaryota</taxon>
        <taxon>Fungi</taxon>
        <taxon>Dikarya</taxon>
        <taxon>Ascomycota</taxon>
        <taxon>Pezizomycotina</taxon>
        <taxon>Eurotiomycetes</taxon>
        <taxon>Chaetothyriomycetidae</taxon>
        <taxon>Chaetothyriales</taxon>
        <taxon>Chaetothyriales incertae sedis</taxon>
        <taxon>Neophaeococcomyces</taxon>
    </lineage>
</organism>
<keyword evidence="2" id="KW-1185">Reference proteome</keyword>
<dbReference type="Proteomes" id="UP001172386">
    <property type="component" value="Unassembled WGS sequence"/>
</dbReference>
<sequence length="356" mass="38457">MNVDRPARGIRVPWKNRKEQLPSGAESHVARRVPLLHHLPTKVKGHLVACTGEFVGTFLFLLFAFGGTNVVNTAPAEGQNAINLAANPAKLLYISLCFGMSLAVNAWVFFRISGGLFNPAVTWAMMLVGATGYIRGVLIIVAQLLGGIAAAGLVSALFPGPLAVRTELAGGTSVVQGLFIEMFLTAQLVFTILMLATEKHQANFIAPVGIGLSLFVAELMGVYYTGGSVNPARSFGPCVVVHEFYGYHWIYWVGPVLGGMLAAAFYMFIKSLEYETVNIEVDPKEVVGKKFDPVSRREKLITREGDEIDALPSNADHPRMPTANGVPNDDRTLGRNSELYARGPEMESGKPMAPLP</sequence>
<gene>
    <name evidence="1" type="primary">AQY1_1</name>
    <name evidence="1" type="ORF">H2198_000428</name>
</gene>
<protein>
    <submittedName>
        <fullName evidence="1">Aquaporin-1</fullName>
    </submittedName>
</protein>
<evidence type="ECO:0000313" key="1">
    <source>
        <dbReference type="EMBL" id="KAJ9664210.1"/>
    </source>
</evidence>
<evidence type="ECO:0000313" key="2">
    <source>
        <dbReference type="Proteomes" id="UP001172386"/>
    </source>
</evidence>
<dbReference type="EMBL" id="JAPDRQ010000004">
    <property type="protein sequence ID" value="KAJ9664210.1"/>
    <property type="molecule type" value="Genomic_DNA"/>
</dbReference>
<proteinExistence type="predicted"/>
<reference evidence="1" key="1">
    <citation type="submission" date="2022-10" db="EMBL/GenBank/DDBJ databases">
        <title>Culturing micro-colonial fungi from biological soil crusts in the Mojave desert and describing Neophaeococcomyces mojavensis, and introducing the new genera and species Taxawa tesnikishii.</title>
        <authorList>
            <person name="Kurbessoian T."/>
            <person name="Stajich J.E."/>
        </authorList>
    </citation>
    <scope>NUCLEOTIDE SEQUENCE</scope>
    <source>
        <strain evidence="1">JES_112</strain>
    </source>
</reference>